<comment type="similarity">
    <text evidence="2">Belongs to the ATPase inhibitor family.</text>
</comment>
<dbReference type="Proteomes" id="UP000825002">
    <property type="component" value="Unassembled WGS sequence"/>
</dbReference>
<evidence type="ECO:0000256" key="3">
    <source>
        <dbReference type="ARBA" id="ARBA00022946"/>
    </source>
</evidence>
<keyword evidence="9" id="KW-1185">Reference proteome</keyword>
<proteinExistence type="inferred from homology"/>
<dbReference type="SUPFAM" id="SSF64602">
    <property type="entry name" value="F1 ATPase inhibitor, IF1, C-terminal domain"/>
    <property type="match status" value="1"/>
</dbReference>
<keyword evidence="5" id="KW-0496">Mitochondrion</keyword>
<evidence type="ECO:0000313" key="9">
    <source>
        <dbReference type="Proteomes" id="UP000825002"/>
    </source>
</evidence>
<feature type="region of interest" description="Disordered" evidence="7">
    <location>
        <begin position="20"/>
        <end position="44"/>
    </location>
</feature>
<name>A0ABQ7S5D1_9ACAR</name>
<evidence type="ECO:0000256" key="6">
    <source>
        <dbReference type="SAM" id="Coils"/>
    </source>
</evidence>
<dbReference type="PANTHER" id="PTHR48417">
    <property type="entry name" value="ATP SYNTHASE F1 SUBUNIT EPSILON"/>
    <property type="match status" value="1"/>
</dbReference>
<evidence type="ECO:0000256" key="5">
    <source>
        <dbReference type="ARBA" id="ARBA00023128"/>
    </source>
</evidence>
<organism evidence="8 9">
    <name type="scientific">Fragariocoptes setiger</name>
    <dbReference type="NCBI Taxonomy" id="1670756"/>
    <lineage>
        <taxon>Eukaryota</taxon>
        <taxon>Metazoa</taxon>
        <taxon>Ecdysozoa</taxon>
        <taxon>Arthropoda</taxon>
        <taxon>Chelicerata</taxon>
        <taxon>Arachnida</taxon>
        <taxon>Acari</taxon>
        <taxon>Acariformes</taxon>
        <taxon>Trombidiformes</taxon>
        <taxon>Prostigmata</taxon>
        <taxon>Eupodina</taxon>
        <taxon>Eriophyoidea</taxon>
        <taxon>Phytoptidae</taxon>
        <taxon>Fragariocoptes</taxon>
    </lineage>
</organism>
<dbReference type="PANTHER" id="PTHR48417:SF1">
    <property type="entry name" value="ATP SYNTHASE F1 SUBUNIT EPSILON"/>
    <property type="match status" value="1"/>
</dbReference>
<dbReference type="EMBL" id="JAIFTH010001924">
    <property type="protein sequence ID" value="KAG9508440.1"/>
    <property type="molecule type" value="Genomic_DNA"/>
</dbReference>
<reference evidence="8 9" key="1">
    <citation type="submission" date="2020-10" db="EMBL/GenBank/DDBJ databases">
        <authorList>
            <person name="Klimov P.B."/>
            <person name="Dyachkov S.M."/>
            <person name="Chetverikov P.E."/>
        </authorList>
    </citation>
    <scope>NUCLEOTIDE SEQUENCE [LARGE SCALE GENOMIC DNA]</scope>
    <source>
        <strain evidence="8">BMOC 18-1129-001#AD2665</strain>
        <tissue evidence="8">Entire mites</tissue>
    </source>
</reference>
<evidence type="ECO:0000256" key="2">
    <source>
        <dbReference type="ARBA" id="ARBA00010901"/>
    </source>
</evidence>
<accession>A0ABQ7S5D1</accession>
<evidence type="ECO:0000313" key="8">
    <source>
        <dbReference type="EMBL" id="KAG9508440.1"/>
    </source>
</evidence>
<keyword evidence="4 6" id="KW-0175">Coiled coil</keyword>
<evidence type="ECO:0000256" key="4">
    <source>
        <dbReference type="ARBA" id="ARBA00023054"/>
    </source>
</evidence>
<dbReference type="Gene3D" id="1.20.5.500">
    <property type="entry name" value="Single helix bin"/>
    <property type="match status" value="1"/>
</dbReference>
<feature type="compositionally biased region" description="Gly residues" evidence="7">
    <location>
        <begin position="27"/>
        <end position="43"/>
    </location>
</feature>
<evidence type="ECO:0000256" key="7">
    <source>
        <dbReference type="SAM" id="MobiDB-lite"/>
    </source>
</evidence>
<evidence type="ECO:0000256" key="1">
    <source>
        <dbReference type="ARBA" id="ARBA00004173"/>
    </source>
</evidence>
<sequence length="99" mass="10693">MPIRSSGSLMGVRRLLGTNTLRTMSSGGSGDGGAGSIRDGGGAFAKREAAQEEVYFNQQNQAMKKKLKEHLASEIKKHEEAIKKNSQILEELESDGSKK</sequence>
<gene>
    <name evidence="8" type="primary">Atp5if1</name>
    <name evidence="8" type="ORF">GZH46_03065</name>
</gene>
<comment type="subcellular location">
    <subcellularLocation>
        <location evidence="1">Mitochondrion</location>
    </subcellularLocation>
</comment>
<protein>
    <submittedName>
        <fullName evidence="8">ATPase inhibitor, mitochondrial</fullName>
    </submittedName>
</protein>
<dbReference type="Pfam" id="PF04568">
    <property type="entry name" value="IATP"/>
    <property type="match status" value="1"/>
</dbReference>
<comment type="caution">
    <text evidence="8">The sequence shown here is derived from an EMBL/GenBank/DDBJ whole genome shotgun (WGS) entry which is preliminary data.</text>
</comment>
<feature type="coiled-coil region" evidence="6">
    <location>
        <begin position="64"/>
        <end position="95"/>
    </location>
</feature>
<keyword evidence="3" id="KW-0809">Transit peptide</keyword>
<dbReference type="InterPro" id="IPR007648">
    <property type="entry name" value="ATPase_inhibitor_mt"/>
</dbReference>